<feature type="region of interest" description="Disordered" evidence="1">
    <location>
        <begin position="70"/>
        <end position="97"/>
    </location>
</feature>
<reference evidence="2 4" key="2">
    <citation type="journal article" date="2013" name="Nature">
        <title>Insights into bilaterian evolution from three spiralian genomes.</title>
        <authorList>
            <person name="Simakov O."/>
            <person name="Marletaz F."/>
            <person name="Cho S.J."/>
            <person name="Edsinger-Gonzales E."/>
            <person name="Havlak P."/>
            <person name="Hellsten U."/>
            <person name="Kuo D.H."/>
            <person name="Larsson T."/>
            <person name="Lv J."/>
            <person name="Arendt D."/>
            <person name="Savage R."/>
            <person name="Osoegawa K."/>
            <person name="de Jong P."/>
            <person name="Grimwood J."/>
            <person name="Chapman J.A."/>
            <person name="Shapiro H."/>
            <person name="Aerts A."/>
            <person name="Otillar R.P."/>
            <person name="Terry A.Y."/>
            <person name="Boore J.L."/>
            <person name="Grigoriev I.V."/>
            <person name="Lindberg D.R."/>
            <person name="Seaver E.C."/>
            <person name="Weisblat D.A."/>
            <person name="Putnam N.H."/>
            <person name="Rokhsar D.S."/>
        </authorList>
    </citation>
    <scope>NUCLEOTIDE SEQUENCE</scope>
</reference>
<evidence type="ECO:0000313" key="4">
    <source>
        <dbReference type="Proteomes" id="UP000015101"/>
    </source>
</evidence>
<sequence length="196" mass="22761">MPNCRGIELLKCCLTSQHTQHAYRHKASLVKRMQKDSDETYNANINNNQESYCFFKNSCARNLQPQQQHIPLQQQQQRYSMQQPQQLYQQQQQQQQQPSVMQAPHTYEYRLLTSDNYTTYTFNTKSSTTTTTTTAPLLTTNATKQADQLSTTPMVIRDAVFSNNINNNLSDIENFNNSNFSDFNIVINNNNNKKCQ</sequence>
<dbReference type="SUPFAM" id="SSF81995">
    <property type="entry name" value="beta-sandwich domain of Sec23/24"/>
    <property type="match status" value="1"/>
</dbReference>
<evidence type="ECO:0000256" key="1">
    <source>
        <dbReference type="SAM" id="MobiDB-lite"/>
    </source>
</evidence>
<reference evidence="4" key="1">
    <citation type="submission" date="2012-12" db="EMBL/GenBank/DDBJ databases">
        <authorList>
            <person name="Hellsten U."/>
            <person name="Grimwood J."/>
            <person name="Chapman J.A."/>
            <person name="Shapiro H."/>
            <person name="Aerts A."/>
            <person name="Otillar R.P."/>
            <person name="Terry A.Y."/>
            <person name="Boore J.L."/>
            <person name="Simakov O."/>
            <person name="Marletaz F."/>
            <person name="Cho S.-J."/>
            <person name="Edsinger-Gonzales E."/>
            <person name="Havlak P."/>
            <person name="Kuo D.-H."/>
            <person name="Larsson T."/>
            <person name="Lv J."/>
            <person name="Arendt D."/>
            <person name="Savage R."/>
            <person name="Osoegawa K."/>
            <person name="de Jong P."/>
            <person name="Lindberg D.R."/>
            <person name="Seaver E.C."/>
            <person name="Weisblat D.A."/>
            <person name="Putnam N.H."/>
            <person name="Grigoriev I.V."/>
            <person name="Rokhsar D.S."/>
        </authorList>
    </citation>
    <scope>NUCLEOTIDE SEQUENCE</scope>
</reference>
<reference evidence="3" key="3">
    <citation type="submission" date="2015-06" db="UniProtKB">
        <authorList>
            <consortium name="EnsemblMetazoa"/>
        </authorList>
    </citation>
    <scope>IDENTIFICATION</scope>
</reference>
<dbReference type="CTD" id="20206378"/>
<dbReference type="EMBL" id="KB097269">
    <property type="protein sequence ID" value="ESN98013.1"/>
    <property type="molecule type" value="Genomic_DNA"/>
</dbReference>
<name>T1FC29_HELRO</name>
<evidence type="ECO:0000313" key="3">
    <source>
        <dbReference type="EnsemblMetazoa" id="HelroP177686"/>
    </source>
</evidence>
<dbReference type="RefSeq" id="XP_009024077.1">
    <property type="nucleotide sequence ID" value="XM_009025829.1"/>
</dbReference>
<gene>
    <name evidence="3" type="primary">20206378</name>
    <name evidence="2" type="ORF">HELRODRAFT_177686</name>
</gene>
<keyword evidence="4" id="KW-1185">Reference proteome</keyword>
<proteinExistence type="predicted"/>
<protein>
    <submittedName>
        <fullName evidence="2 3">Uncharacterized protein</fullName>
    </submittedName>
</protein>
<dbReference type="AlphaFoldDB" id="T1FC29"/>
<dbReference type="Proteomes" id="UP000015101">
    <property type="component" value="Unassembled WGS sequence"/>
</dbReference>
<organism evidence="3 4">
    <name type="scientific">Helobdella robusta</name>
    <name type="common">Californian leech</name>
    <dbReference type="NCBI Taxonomy" id="6412"/>
    <lineage>
        <taxon>Eukaryota</taxon>
        <taxon>Metazoa</taxon>
        <taxon>Spiralia</taxon>
        <taxon>Lophotrochozoa</taxon>
        <taxon>Annelida</taxon>
        <taxon>Clitellata</taxon>
        <taxon>Hirudinea</taxon>
        <taxon>Rhynchobdellida</taxon>
        <taxon>Glossiphoniidae</taxon>
        <taxon>Helobdella</taxon>
    </lineage>
</organism>
<accession>T1FC29</accession>
<dbReference type="GeneID" id="20206378"/>
<dbReference type="HOGENOM" id="CLU_1391606_0_0_1"/>
<dbReference type="EMBL" id="AMQM01006125">
    <property type="status" value="NOT_ANNOTATED_CDS"/>
    <property type="molecule type" value="Genomic_DNA"/>
</dbReference>
<dbReference type="InParanoid" id="T1FC29"/>
<evidence type="ECO:0000313" key="2">
    <source>
        <dbReference type="EMBL" id="ESN98013.1"/>
    </source>
</evidence>
<dbReference type="KEGG" id="hro:HELRODRAFT_177686"/>
<dbReference type="EnsemblMetazoa" id="HelroT177686">
    <property type="protein sequence ID" value="HelroP177686"/>
    <property type="gene ID" value="HelroG177686"/>
</dbReference>